<organism evidence="5">
    <name type="scientific">Arcella intermedia</name>
    <dbReference type="NCBI Taxonomy" id="1963864"/>
    <lineage>
        <taxon>Eukaryota</taxon>
        <taxon>Amoebozoa</taxon>
        <taxon>Tubulinea</taxon>
        <taxon>Elardia</taxon>
        <taxon>Arcellinida</taxon>
        <taxon>Sphaerothecina</taxon>
        <taxon>Arcellidae</taxon>
        <taxon>Arcella</taxon>
    </lineage>
</organism>
<dbReference type="GO" id="GO:0005525">
    <property type="term" value="F:GTP binding"/>
    <property type="evidence" value="ECO:0007669"/>
    <property type="project" value="UniProtKB-KW"/>
</dbReference>
<dbReference type="PANTHER" id="PTHR47977">
    <property type="entry name" value="RAS-RELATED PROTEIN RAB"/>
    <property type="match status" value="1"/>
</dbReference>
<dbReference type="NCBIfam" id="TIGR00231">
    <property type="entry name" value="small_GTP"/>
    <property type="match status" value="1"/>
</dbReference>
<proteinExistence type="inferred from homology"/>
<dbReference type="AlphaFoldDB" id="A0A6B2LJ50"/>
<dbReference type="SMART" id="SM00175">
    <property type="entry name" value="RAB"/>
    <property type="match status" value="1"/>
</dbReference>
<dbReference type="PRINTS" id="PR00449">
    <property type="entry name" value="RASTRNSFRMNG"/>
</dbReference>
<dbReference type="InterPro" id="IPR001806">
    <property type="entry name" value="Small_GTPase"/>
</dbReference>
<evidence type="ECO:0000256" key="2">
    <source>
        <dbReference type="ARBA" id="ARBA00022741"/>
    </source>
</evidence>
<dbReference type="PROSITE" id="PS51421">
    <property type="entry name" value="RAS"/>
    <property type="match status" value="1"/>
</dbReference>
<dbReference type="SMART" id="SM00173">
    <property type="entry name" value="RAS"/>
    <property type="match status" value="1"/>
</dbReference>
<dbReference type="PROSITE" id="PS51419">
    <property type="entry name" value="RAB"/>
    <property type="match status" value="1"/>
</dbReference>
<comment type="similarity">
    <text evidence="1">Belongs to the small GTPase superfamily. Rab family.</text>
</comment>
<accession>A0A6B2LJ50</accession>
<dbReference type="EMBL" id="GIBP01008147">
    <property type="protein sequence ID" value="NDV37116.1"/>
    <property type="molecule type" value="Transcribed_RNA"/>
</dbReference>
<dbReference type="Gene3D" id="3.40.50.300">
    <property type="entry name" value="P-loop containing nucleotide triphosphate hydrolases"/>
    <property type="match status" value="1"/>
</dbReference>
<evidence type="ECO:0000313" key="5">
    <source>
        <dbReference type="EMBL" id="NDV37116.1"/>
    </source>
</evidence>
<dbReference type="InterPro" id="IPR027417">
    <property type="entry name" value="P-loop_NTPase"/>
</dbReference>
<dbReference type="FunFam" id="3.40.50.300:FF:001447">
    <property type="entry name" value="Ras-related protein Rab-1B"/>
    <property type="match status" value="1"/>
</dbReference>
<keyword evidence="3" id="KW-0342">GTP-binding</keyword>
<dbReference type="SMART" id="SM00174">
    <property type="entry name" value="RHO"/>
    <property type="match status" value="1"/>
</dbReference>
<dbReference type="CDD" id="cd00154">
    <property type="entry name" value="Rab"/>
    <property type="match status" value="1"/>
</dbReference>
<name>A0A6B2LJ50_9EUKA</name>
<evidence type="ECO:0000256" key="1">
    <source>
        <dbReference type="ARBA" id="ARBA00006270"/>
    </source>
</evidence>
<dbReference type="InterPro" id="IPR005225">
    <property type="entry name" value="Small_GTP-bd"/>
</dbReference>
<sequence length="197" mass="22576">MKCVLTGDSGTGKSSFLQRVINNQFSDNYIPIAIDFGRKQFCKPNKNGVETEFTLQLWDIDLNHKFRTISTVYFRNSKGFVIMYDITQQTSFDNVLNWLNEIKRRTDSDEYVLFLVGTKSDLSNERVISAEKGMELAASLGCSFFEVSSKEDKNVESTVSAMVEAMIKLVKDPEETPQIQEDPSLFNRLYSWVTNLF</sequence>
<dbReference type="SUPFAM" id="SSF52540">
    <property type="entry name" value="P-loop containing nucleoside triphosphate hydrolases"/>
    <property type="match status" value="1"/>
</dbReference>
<evidence type="ECO:0000256" key="3">
    <source>
        <dbReference type="ARBA" id="ARBA00023134"/>
    </source>
</evidence>
<dbReference type="GO" id="GO:0003924">
    <property type="term" value="F:GTPase activity"/>
    <property type="evidence" value="ECO:0007669"/>
    <property type="project" value="InterPro"/>
</dbReference>
<protein>
    <submittedName>
        <fullName evidence="5">Uncharacterized protein</fullName>
    </submittedName>
</protein>
<keyword evidence="4" id="KW-0449">Lipoprotein</keyword>
<evidence type="ECO:0000256" key="4">
    <source>
        <dbReference type="ARBA" id="ARBA00023288"/>
    </source>
</evidence>
<dbReference type="Pfam" id="PF00071">
    <property type="entry name" value="Ras"/>
    <property type="match status" value="1"/>
</dbReference>
<dbReference type="InterPro" id="IPR050227">
    <property type="entry name" value="Rab"/>
</dbReference>
<keyword evidence="2" id="KW-0547">Nucleotide-binding</keyword>
<reference evidence="5" key="1">
    <citation type="journal article" date="2020" name="J. Eukaryot. Microbiol.">
        <title>De novo Sequencing, Assembly and Annotation of the Transcriptome for the Free-Living Testate Amoeba Arcella intermedia.</title>
        <authorList>
            <person name="Ribeiro G.M."/>
            <person name="Porfirio-Sousa A.L."/>
            <person name="Maurer-Alcala X.X."/>
            <person name="Katz L.A."/>
            <person name="Lahr D.J.G."/>
        </authorList>
    </citation>
    <scope>NUCLEOTIDE SEQUENCE</scope>
</reference>